<dbReference type="RefSeq" id="WP_343842365.1">
    <property type="nucleotide sequence ID" value="NZ_BAAAEI010000006.1"/>
</dbReference>
<dbReference type="PROSITE" id="PS51127">
    <property type="entry name" value="BIG1"/>
    <property type="match status" value="1"/>
</dbReference>
<evidence type="ECO:0000313" key="5">
    <source>
        <dbReference type="EMBL" id="GAA0347102.1"/>
    </source>
</evidence>
<evidence type="ECO:0000256" key="1">
    <source>
        <dbReference type="ARBA" id="ARBA00010116"/>
    </source>
</evidence>
<feature type="domain" description="Big-1" evidence="4">
    <location>
        <begin position="448"/>
        <end position="544"/>
    </location>
</feature>
<name>A0ABP3GJ71_9ALTE</name>
<feature type="signal peptide" evidence="3">
    <location>
        <begin position="1"/>
        <end position="19"/>
    </location>
</feature>
<dbReference type="Gene3D" id="2.60.40.10">
    <property type="entry name" value="Immunoglobulins"/>
    <property type="match status" value="4"/>
</dbReference>
<evidence type="ECO:0000259" key="4">
    <source>
        <dbReference type="PROSITE" id="PS51127"/>
    </source>
</evidence>
<feature type="chain" id="PRO_5045510688" description="Big-1 domain-containing protein" evidence="3">
    <location>
        <begin position="20"/>
        <end position="742"/>
    </location>
</feature>
<dbReference type="PROSITE" id="PS51257">
    <property type="entry name" value="PROKAR_LIPOPROTEIN"/>
    <property type="match status" value="1"/>
</dbReference>
<dbReference type="SUPFAM" id="SSF49373">
    <property type="entry name" value="Invasin/intimin cell-adhesion fragments"/>
    <property type="match status" value="4"/>
</dbReference>
<evidence type="ECO:0000256" key="2">
    <source>
        <dbReference type="SAM" id="MobiDB-lite"/>
    </source>
</evidence>
<keyword evidence="6" id="KW-1185">Reference proteome</keyword>
<keyword evidence="3" id="KW-0732">Signal</keyword>
<dbReference type="InterPro" id="IPR003344">
    <property type="entry name" value="Big_1_dom"/>
</dbReference>
<reference evidence="6" key="1">
    <citation type="journal article" date="2019" name="Int. J. Syst. Evol. Microbiol.">
        <title>The Global Catalogue of Microorganisms (GCM) 10K type strain sequencing project: providing services to taxonomists for standard genome sequencing and annotation.</title>
        <authorList>
            <consortium name="The Broad Institute Genomics Platform"/>
            <consortium name="The Broad Institute Genome Sequencing Center for Infectious Disease"/>
            <person name="Wu L."/>
            <person name="Ma J."/>
        </authorList>
    </citation>
    <scope>NUCLEOTIDE SEQUENCE [LARGE SCALE GENOMIC DNA]</scope>
    <source>
        <strain evidence="6">JCM 13378</strain>
    </source>
</reference>
<sequence length="742" mass="76968">MKSTFKVVAVYLLSLLLVACGGGGSLSTDGGGNPTTPVEEVTIGFTVVDAQGNEVNPSNSTLSAATPWRIRAKTQVNGANAANKLVTFVMPADGYATFDPASGTATSNSDGIAEIGIKAGEVAGGFSVVARSGESDDFTLNLTSAGDGNQTSVDIAKLSLFAKGQNTILPSSGADGIELIALVQNSSNAVVEDVDVRFSASSGQLASSLVTSDAEGLANNVLSTRNEPENRDITVTATAGNQTAQLTIRVVGTTVKINGPASVIINDEAEFAITVADSDGNGLVERAVQLTSQSGEFPDLSSDTVLTGANGQILVKYRATSAGQDAITARALNAQASFTVTIQQDDFSFQGLPASTTKQIPINTSSSISVRWFKNGVAYSGGTVAFNTSRGEFVSSHTATTNASGIAAVNIRSSNAGLAAISAEGTDANGNIVTARAQVEFVATQADRIIVDATPDTVGPNGQTATITALVLDPDGNLVKNKQVEFTVDDTSAGSISAPTAITDNRGVATVVFTSNAVTGAESVNIKAVVADNRSVESSTLLTVANRPFDITLGSGNVVVVPEDNTTYIKEFAVFVTGSDGAPIANEDLRAVLEPLPYSQGGYYRKGTWQWDSIREVWVPVVTATCVSEDVNDNGLLDQSATVDEDTNGDTFLTPGIVGSLRFKDSDSITDENGRVTLQYEYPKDRAPWTSVIIKVLGRSERTEDAEGQVYILDYAGADAADEKSSPPNSWYGTGANCTDVL</sequence>
<accession>A0ABP3GJ71</accession>
<feature type="region of interest" description="Disordered" evidence="2">
    <location>
        <begin position="720"/>
        <end position="742"/>
    </location>
</feature>
<comment type="caution">
    <text evidence="5">The sequence shown here is derived from an EMBL/GenBank/DDBJ whole genome shotgun (WGS) entry which is preliminary data.</text>
</comment>
<protein>
    <recommendedName>
        <fullName evidence="4">Big-1 domain-containing protein</fullName>
    </recommendedName>
</protein>
<dbReference type="InterPro" id="IPR013783">
    <property type="entry name" value="Ig-like_fold"/>
</dbReference>
<dbReference type="EMBL" id="BAAAEI010000006">
    <property type="protein sequence ID" value="GAA0347102.1"/>
    <property type="molecule type" value="Genomic_DNA"/>
</dbReference>
<dbReference type="Pfam" id="PF02369">
    <property type="entry name" value="Big_1"/>
    <property type="match status" value="2"/>
</dbReference>
<gene>
    <name evidence="5" type="ORF">GCM10009092_09410</name>
</gene>
<dbReference type="SMART" id="SM00634">
    <property type="entry name" value="BID_1"/>
    <property type="match status" value="3"/>
</dbReference>
<dbReference type="InterPro" id="IPR008964">
    <property type="entry name" value="Invasin/intimin_cell_adhesion"/>
</dbReference>
<evidence type="ECO:0000256" key="3">
    <source>
        <dbReference type="SAM" id="SignalP"/>
    </source>
</evidence>
<organism evidence="5 6">
    <name type="scientific">Bowmanella denitrificans</name>
    <dbReference type="NCBI Taxonomy" id="366582"/>
    <lineage>
        <taxon>Bacteria</taxon>
        <taxon>Pseudomonadati</taxon>
        <taxon>Pseudomonadota</taxon>
        <taxon>Gammaproteobacteria</taxon>
        <taxon>Alteromonadales</taxon>
        <taxon>Alteromonadaceae</taxon>
        <taxon>Bowmanella</taxon>
    </lineage>
</organism>
<proteinExistence type="inferred from homology"/>
<comment type="similarity">
    <text evidence="1">Belongs to the intimin/invasin family.</text>
</comment>
<evidence type="ECO:0000313" key="6">
    <source>
        <dbReference type="Proteomes" id="UP001501757"/>
    </source>
</evidence>
<dbReference type="Proteomes" id="UP001501757">
    <property type="component" value="Unassembled WGS sequence"/>
</dbReference>